<sequence>MAAKALNKKNLVGLGAETLADLLLEAVKGDAARQRRVRMVLNAEQSPAEAAAEVRKRFSQIRRAKSWLDGSAQRKLARELKELIDLIGQRIGPEEAKTGFELLWALLGLSPQIQERTDDSYGVIGDVMDAAMEAIADLAPRLTLDPEELAGTVFDALMDNGYGEYDGAIPALGEALGPKGLARLKTLAEAARAAPVEPVDVEGCGTLGDPARIFEILRDRRGRTLETILQDVADLEGDVDAWLARYTPEQLTYHTIAPAAAQRLLAAGRAEEALAVVQTCLARQEARERAFDIPDVDEAHFACLKELGREEELQAALWTRFETRLCVPTLRDYLKRLPDFEDDEALIRAQEHVLAHPSLWDALAFCLEWPDPALGARLVLSRAGELDGNAYEILTPAADALAPEHPLAAVLIWRSMILFALEKARSSRYGHAARHLASCAAAEAAIDDYGPHPDHQSFVRSLRKDHGRKHGFWGWVD</sequence>
<dbReference type="EMBL" id="VFSV01000025">
    <property type="protein sequence ID" value="TRD17282.1"/>
    <property type="molecule type" value="Genomic_DNA"/>
</dbReference>
<dbReference type="Pfam" id="PF21810">
    <property type="entry name" value="DUF6880"/>
    <property type="match status" value="1"/>
</dbReference>
<dbReference type="InterPro" id="IPR049245">
    <property type="entry name" value="DUF6880"/>
</dbReference>
<keyword evidence="2" id="KW-1185">Reference proteome</keyword>
<dbReference type="AlphaFoldDB" id="A0A547PT08"/>
<dbReference type="Proteomes" id="UP000318590">
    <property type="component" value="Unassembled WGS sequence"/>
</dbReference>
<name>A0A547PT08_9RHOB</name>
<evidence type="ECO:0000313" key="2">
    <source>
        <dbReference type="Proteomes" id="UP000318590"/>
    </source>
</evidence>
<dbReference type="OrthoDB" id="7183688at2"/>
<organism evidence="1 2">
    <name type="scientific">Palleronia caenipelagi</name>
    <dbReference type="NCBI Taxonomy" id="2489174"/>
    <lineage>
        <taxon>Bacteria</taxon>
        <taxon>Pseudomonadati</taxon>
        <taxon>Pseudomonadota</taxon>
        <taxon>Alphaproteobacteria</taxon>
        <taxon>Rhodobacterales</taxon>
        <taxon>Roseobacteraceae</taxon>
        <taxon>Palleronia</taxon>
    </lineage>
</organism>
<protein>
    <submittedName>
        <fullName evidence="1">Uncharacterized protein</fullName>
    </submittedName>
</protein>
<comment type="caution">
    <text evidence="1">The sequence shown here is derived from an EMBL/GenBank/DDBJ whole genome shotgun (WGS) entry which is preliminary data.</text>
</comment>
<dbReference type="RefSeq" id="WP_142835291.1">
    <property type="nucleotide sequence ID" value="NZ_VFSV01000025.1"/>
</dbReference>
<gene>
    <name evidence="1" type="ORF">FEV53_13190</name>
</gene>
<accession>A0A547PT08</accession>
<reference evidence="1 2" key="1">
    <citation type="submission" date="2019-06" db="EMBL/GenBank/DDBJ databases">
        <title>Paenimaribius caenipelagi gen. nov., sp. nov., isolated from a tidal flat.</title>
        <authorList>
            <person name="Yoon J.-H."/>
        </authorList>
    </citation>
    <scope>NUCLEOTIDE SEQUENCE [LARGE SCALE GENOMIC DNA]</scope>
    <source>
        <strain evidence="1 2">JBTF-M29</strain>
    </source>
</reference>
<evidence type="ECO:0000313" key="1">
    <source>
        <dbReference type="EMBL" id="TRD17282.1"/>
    </source>
</evidence>
<proteinExistence type="predicted"/>